<dbReference type="SUPFAM" id="SSF143100">
    <property type="entry name" value="TTHA1013/TTHA0281-like"/>
    <property type="match status" value="1"/>
</dbReference>
<dbReference type="Proteomes" id="UP001055149">
    <property type="component" value="Unassembled WGS sequence"/>
</dbReference>
<evidence type="ECO:0000313" key="1">
    <source>
        <dbReference type="EMBL" id="GKS80989.1"/>
    </source>
</evidence>
<reference evidence="1" key="1">
    <citation type="journal article" date="2022" name="Int. J. Syst. Evol. Microbiol.">
        <title>A novel species of lactic acid bacteria, Ligilactobacillus pabuli sp. nov., isolated from alfalfa silage.</title>
        <authorList>
            <person name="Tohno M."/>
            <person name="Tanizawa Y."/>
            <person name="Sawada H."/>
            <person name="Sakamoto M."/>
            <person name="Ohkuma M."/>
            <person name="Kobayashi H."/>
        </authorList>
    </citation>
    <scope>NUCLEOTIDE SEQUENCE</scope>
    <source>
        <strain evidence="1">AF129</strain>
    </source>
</reference>
<accession>A0ABQ5JG95</accession>
<dbReference type="InterPro" id="IPR035069">
    <property type="entry name" value="TTHA1013/TTHA0281-like"/>
</dbReference>
<name>A0ABQ5JG95_9LACO</name>
<proteinExistence type="predicted"/>
<dbReference type="Gene3D" id="3.30.160.250">
    <property type="match status" value="1"/>
</dbReference>
<protein>
    <recommendedName>
        <fullName evidence="3">HicB-like antitoxin of toxin-antitoxin system domain-containing protein</fullName>
    </recommendedName>
</protein>
<dbReference type="RefSeq" id="WP_244054756.1">
    <property type="nucleotide sequence ID" value="NZ_BQXH01000004.1"/>
</dbReference>
<keyword evidence="2" id="KW-1185">Reference proteome</keyword>
<dbReference type="EMBL" id="BQXH01000004">
    <property type="protein sequence ID" value="GKS80989.1"/>
    <property type="molecule type" value="Genomic_DNA"/>
</dbReference>
<gene>
    <name evidence="1" type="ORF">LPAF129_06740</name>
</gene>
<evidence type="ECO:0000313" key="2">
    <source>
        <dbReference type="Proteomes" id="UP001055149"/>
    </source>
</evidence>
<evidence type="ECO:0008006" key="3">
    <source>
        <dbReference type="Google" id="ProtNLM"/>
    </source>
</evidence>
<comment type="caution">
    <text evidence="1">The sequence shown here is derived from an EMBL/GenBank/DDBJ whole genome shotgun (WGS) entry which is preliminary data.</text>
</comment>
<organism evidence="1 2">
    <name type="scientific">Ligilactobacillus pabuli</name>
    <dbReference type="NCBI Taxonomy" id="2886039"/>
    <lineage>
        <taxon>Bacteria</taxon>
        <taxon>Bacillati</taxon>
        <taxon>Bacillota</taxon>
        <taxon>Bacilli</taxon>
        <taxon>Lactobacillales</taxon>
        <taxon>Lactobacillaceae</taxon>
        <taxon>Ligilactobacillus</taxon>
    </lineage>
</organism>
<sequence length="105" mass="11778">MLCSQNPAFLKDGSSNYAQFQLNDHQQYEVTFPDFGYEVATYGNNMAEALQAAHESLTVLLLDKEDYGESTPKSSTVDEIAQVNNGLLIPIEVDTTIEREREEDN</sequence>